<dbReference type="InterPro" id="IPR027417">
    <property type="entry name" value="P-loop_NTPase"/>
</dbReference>
<dbReference type="GO" id="GO:0005524">
    <property type="term" value="F:ATP binding"/>
    <property type="evidence" value="ECO:0007669"/>
    <property type="project" value="InterPro"/>
</dbReference>
<evidence type="ECO:0000259" key="1">
    <source>
        <dbReference type="PROSITE" id="PS51192"/>
    </source>
</evidence>
<name>A0AAE4FU18_9CYAN</name>
<keyword evidence="2" id="KW-0378">Hydrolase</keyword>
<dbReference type="AlphaFoldDB" id="A0AAE4FU18"/>
<dbReference type="GO" id="GO:0003677">
    <property type="term" value="F:DNA binding"/>
    <property type="evidence" value="ECO:0007669"/>
    <property type="project" value="InterPro"/>
</dbReference>
<dbReference type="Gene3D" id="3.40.50.300">
    <property type="entry name" value="P-loop containing nucleotide triphosphate hydrolases"/>
    <property type="match status" value="1"/>
</dbReference>
<evidence type="ECO:0000313" key="2">
    <source>
        <dbReference type="EMBL" id="MDS3861242.1"/>
    </source>
</evidence>
<sequence>MVFLIHSIQGKPRIKLRSYQEKIINEVHASQSRRIVIYAPTGAGKTVIACRLIRDLLSQGLRILVLVDQVTLIDQTSEKLKAWNILHGFIKSGKPENSAPQIQVASTQTLSRRHKWKVQPFDVVILDECHTTAFSRAAKTLRSLMPNARHIGLTATPWRSAKHEGLGDVFDELIKAPLPSDLINMGFLVQPVYYQLAEVNLKGVKVKCGDYDLNRLAVVCNTPEQVKLAISEYQRLAFNRPAIFRCQY</sequence>
<dbReference type="GO" id="GO:0016787">
    <property type="term" value="F:hydrolase activity"/>
    <property type="evidence" value="ECO:0007669"/>
    <property type="project" value="InterPro"/>
</dbReference>
<dbReference type="GO" id="GO:0004386">
    <property type="term" value="F:helicase activity"/>
    <property type="evidence" value="ECO:0007669"/>
    <property type="project" value="UniProtKB-KW"/>
</dbReference>
<keyword evidence="2" id="KW-0347">Helicase</keyword>
<evidence type="ECO:0000313" key="3">
    <source>
        <dbReference type="Proteomes" id="UP001268256"/>
    </source>
</evidence>
<dbReference type="InterPro" id="IPR006935">
    <property type="entry name" value="Helicase/UvrB_N"/>
</dbReference>
<dbReference type="SMART" id="SM00487">
    <property type="entry name" value="DEXDc"/>
    <property type="match status" value="1"/>
</dbReference>
<proteinExistence type="predicted"/>
<organism evidence="2 3">
    <name type="scientific">Pseudocalidococcus azoricus BACA0444</name>
    <dbReference type="NCBI Taxonomy" id="2918990"/>
    <lineage>
        <taxon>Bacteria</taxon>
        <taxon>Bacillati</taxon>
        <taxon>Cyanobacteriota</taxon>
        <taxon>Cyanophyceae</taxon>
        <taxon>Acaryochloridales</taxon>
        <taxon>Thermosynechococcaceae</taxon>
        <taxon>Pseudocalidococcus</taxon>
        <taxon>Pseudocalidococcus azoricus</taxon>
    </lineage>
</organism>
<dbReference type="Pfam" id="PF04851">
    <property type="entry name" value="ResIII"/>
    <property type="match status" value="1"/>
</dbReference>
<accession>A0AAE4FU18</accession>
<dbReference type="SMART" id="SM00382">
    <property type="entry name" value="AAA"/>
    <property type="match status" value="1"/>
</dbReference>
<feature type="domain" description="Helicase ATP-binding" evidence="1">
    <location>
        <begin position="26"/>
        <end position="175"/>
    </location>
</feature>
<gene>
    <name evidence="2" type="ORF">RIF25_10530</name>
</gene>
<dbReference type="PANTHER" id="PTHR47396:SF1">
    <property type="entry name" value="ATP-DEPENDENT HELICASE IRC3-RELATED"/>
    <property type="match status" value="1"/>
</dbReference>
<comment type="caution">
    <text evidence="2">The sequence shown here is derived from an EMBL/GenBank/DDBJ whole genome shotgun (WGS) entry which is preliminary data.</text>
</comment>
<dbReference type="EMBL" id="JAVMIP010000010">
    <property type="protein sequence ID" value="MDS3861242.1"/>
    <property type="molecule type" value="Genomic_DNA"/>
</dbReference>
<dbReference type="Proteomes" id="UP001268256">
    <property type="component" value="Unassembled WGS sequence"/>
</dbReference>
<keyword evidence="3" id="KW-1185">Reference proteome</keyword>
<dbReference type="InterPro" id="IPR003593">
    <property type="entry name" value="AAA+_ATPase"/>
</dbReference>
<dbReference type="PANTHER" id="PTHR47396">
    <property type="entry name" value="TYPE I RESTRICTION ENZYME ECOKI R PROTEIN"/>
    <property type="match status" value="1"/>
</dbReference>
<dbReference type="InterPro" id="IPR014001">
    <property type="entry name" value="Helicase_ATP-bd"/>
</dbReference>
<keyword evidence="2" id="KW-0067">ATP-binding</keyword>
<dbReference type="InterPro" id="IPR050742">
    <property type="entry name" value="Helicase_Restrict-Modif_Enz"/>
</dbReference>
<protein>
    <submittedName>
        <fullName evidence="2">DEAD/DEAH box helicase family protein</fullName>
    </submittedName>
</protein>
<dbReference type="RefSeq" id="WP_322878488.1">
    <property type="nucleotide sequence ID" value="NZ_JAVMIP010000010.1"/>
</dbReference>
<dbReference type="SUPFAM" id="SSF52540">
    <property type="entry name" value="P-loop containing nucleoside triphosphate hydrolases"/>
    <property type="match status" value="1"/>
</dbReference>
<dbReference type="GO" id="GO:0005829">
    <property type="term" value="C:cytosol"/>
    <property type="evidence" value="ECO:0007669"/>
    <property type="project" value="TreeGrafter"/>
</dbReference>
<dbReference type="PROSITE" id="PS51192">
    <property type="entry name" value="HELICASE_ATP_BIND_1"/>
    <property type="match status" value="1"/>
</dbReference>
<keyword evidence="2" id="KW-0547">Nucleotide-binding</keyword>
<reference evidence="3" key="1">
    <citation type="submission" date="2023-07" db="EMBL/GenBank/DDBJ databases">
        <authorList>
            <person name="Luz R."/>
            <person name="Cordeiro R."/>
            <person name="Fonseca A."/>
            <person name="Goncalves V."/>
        </authorList>
    </citation>
    <scope>NUCLEOTIDE SEQUENCE [LARGE SCALE GENOMIC DNA]</scope>
    <source>
        <strain evidence="3">BACA0444</strain>
    </source>
</reference>